<organism evidence="1">
    <name type="scientific">Rhizophora mucronata</name>
    <name type="common">Asiatic mangrove</name>
    <dbReference type="NCBI Taxonomy" id="61149"/>
    <lineage>
        <taxon>Eukaryota</taxon>
        <taxon>Viridiplantae</taxon>
        <taxon>Streptophyta</taxon>
        <taxon>Embryophyta</taxon>
        <taxon>Tracheophyta</taxon>
        <taxon>Spermatophyta</taxon>
        <taxon>Magnoliopsida</taxon>
        <taxon>eudicotyledons</taxon>
        <taxon>Gunneridae</taxon>
        <taxon>Pentapetalae</taxon>
        <taxon>rosids</taxon>
        <taxon>fabids</taxon>
        <taxon>Malpighiales</taxon>
        <taxon>Rhizophoraceae</taxon>
        <taxon>Rhizophora</taxon>
    </lineage>
</organism>
<name>A0A2P2NBU6_RHIMU</name>
<reference evidence="1" key="1">
    <citation type="submission" date="2018-02" db="EMBL/GenBank/DDBJ databases">
        <title>Rhizophora mucronata_Transcriptome.</title>
        <authorList>
            <person name="Meera S.P."/>
            <person name="Sreeshan A."/>
            <person name="Augustine A."/>
        </authorList>
    </citation>
    <scope>NUCLEOTIDE SEQUENCE</scope>
    <source>
        <tissue evidence="1">Leaf</tissue>
    </source>
</reference>
<dbReference type="EMBL" id="GGEC01059448">
    <property type="protein sequence ID" value="MBX39932.1"/>
    <property type="molecule type" value="Transcribed_RNA"/>
</dbReference>
<dbReference type="AlphaFoldDB" id="A0A2P2NBU6"/>
<sequence length="30" mass="3266">MVNITGAFVLMDCLQTQLVPTLGKSICRVN</sequence>
<evidence type="ECO:0000313" key="1">
    <source>
        <dbReference type="EMBL" id="MBX39932.1"/>
    </source>
</evidence>
<accession>A0A2P2NBU6</accession>
<protein>
    <submittedName>
        <fullName evidence="1">Uncharacterized protein</fullName>
    </submittedName>
</protein>
<proteinExistence type="predicted"/>